<feature type="compositionally biased region" description="Basic and acidic residues" evidence="2">
    <location>
        <begin position="391"/>
        <end position="409"/>
    </location>
</feature>
<feature type="region of interest" description="Disordered" evidence="2">
    <location>
        <begin position="332"/>
        <end position="354"/>
    </location>
</feature>
<gene>
    <name evidence="3" type="ORF">CTOB1V02_LOCUS6123</name>
</gene>
<dbReference type="GO" id="GO:0005694">
    <property type="term" value="C:chromosome"/>
    <property type="evidence" value="ECO:0007669"/>
    <property type="project" value="InterPro"/>
</dbReference>
<feature type="region of interest" description="Disordered" evidence="2">
    <location>
        <begin position="380"/>
        <end position="411"/>
    </location>
</feature>
<feature type="coiled-coil region" evidence="1">
    <location>
        <begin position="483"/>
        <end position="520"/>
    </location>
</feature>
<organism evidence="3">
    <name type="scientific">Cyprideis torosa</name>
    <dbReference type="NCBI Taxonomy" id="163714"/>
    <lineage>
        <taxon>Eukaryota</taxon>
        <taxon>Metazoa</taxon>
        <taxon>Ecdysozoa</taxon>
        <taxon>Arthropoda</taxon>
        <taxon>Crustacea</taxon>
        <taxon>Oligostraca</taxon>
        <taxon>Ostracoda</taxon>
        <taxon>Podocopa</taxon>
        <taxon>Podocopida</taxon>
        <taxon>Cytherocopina</taxon>
        <taxon>Cytheroidea</taxon>
        <taxon>Cytherideidae</taxon>
        <taxon>Cyprideis</taxon>
    </lineage>
</organism>
<keyword evidence="1" id="KW-0175">Coiled coil</keyword>
<dbReference type="SUPFAM" id="SSF75553">
    <property type="entry name" value="Smc hinge domain"/>
    <property type="match status" value="1"/>
</dbReference>
<dbReference type="PANTHER" id="PTHR43977">
    <property type="entry name" value="STRUCTURAL MAINTENANCE OF CHROMOSOMES PROTEIN 3"/>
    <property type="match status" value="1"/>
</dbReference>
<name>A0A7R8WD19_9CRUS</name>
<feature type="compositionally biased region" description="Basic and acidic residues" evidence="2">
    <location>
        <begin position="332"/>
        <end position="341"/>
    </location>
</feature>
<dbReference type="InterPro" id="IPR027417">
    <property type="entry name" value="P-loop_NTPase"/>
</dbReference>
<dbReference type="OrthoDB" id="10255539at2759"/>
<dbReference type="SMART" id="SM00968">
    <property type="entry name" value="SMC_hinge"/>
    <property type="match status" value="1"/>
</dbReference>
<accession>A0A7R8WD19</accession>
<dbReference type="Pfam" id="PF06470">
    <property type="entry name" value="SMC_hinge"/>
    <property type="match status" value="1"/>
</dbReference>
<dbReference type="InterPro" id="IPR010935">
    <property type="entry name" value="SMC_hinge"/>
</dbReference>
<dbReference type="InterPro" id="IPR036277">
    <property type="entry name" value="SMC_hinge_sf"/>
</dbReference>
<dbReference type="GO" id="GO:0051276">
    <property type="term" value="P:chromosome organization"/>
    <property type="evidence" value="ECO:0007669"/>
    <property type="project" value="InterPro"/>
</dbReference>
<dbReference type="Gene3D" id="1.20.1060.20">
    <property type="match status" value="1"/>
</dbReference>
<dbReference type="AlphaFoldDB" id="A0A7R8WD19"/>
<dbReference type="Gene3D" id="3.30.70.1620">
    <property type="match status" value="1"/>
</dbReference>
<dbReference type="Gene3D" id="3.40.50.300">
    <property type="entry name" value="P-loop containing nucleotide triphosphate hydrolases"/>
    <property type="match status" value="1"/>
</dbReference>
<protein>
    <submittedName>
        <fullName evidence="3">Uncharacterized protein</fullName>
    </submittedName>
</protein>
<dbReference type="Pfam" id="PF02463">
    <property type="entry name" value="SMC_N"/>
    <property type="match status" value="1"/>
</dbReference>
<dbReference type="SUPFAM" id="SSF52540">
    <property type="entry name" value="P-loop containing nucleoside triphosphate hydrolases"/>
    <property type="match status" value="1"/>
</dbReference>
<dbReference type="GO" id="GO:0005524">
    <property type="term" value="F:ATP binding"/>
    <property type="evidence" value="ECO:0007669"/>
    <property type="project" value="InterPro"/>
</dbReference>
<dbReference type="EMBL" id="OB661446">
    <property type="protein sequence ID" value="CAD7228235.1"/>
    <property type="molecule type" value="Genomic_DNA"/>
</dbReference>
<proteinExistence type="predicted"/>
<evidence type="ECO:0000256" key="1">
    <source>
        <dbReference type="SAM" id="Coils"/>
    </source>
</evidence>
<dbReference type="InterPro" id="IPR003395">
    <property type="entry name" value="RecF/RecN/SMC_N"/>
</dbReference>
<reference evidence="3" key="1">
    <citation type="submission" date="2020-11" db="EMBL/GenBank/DDBJ databases">
        <authorList>
            <person name="Tran Van P."/>
        </authorList>
    </citation>
    <scope>NUCLEOTIDE SEQUENCE</scope>
</reference>
<evidence type="ECO:0000256" key="2">
    <source>
        <dbReference type="SAM" id="MobiDB-lite"/>
    </source>
</evidence>
<evidence type="ECO:0000313" key="3">
    <source>
        <dbReference type="EMBL" id="CAD7228235.1"/>
    </source>
</evidence>
<sequence length="674" mass="75636">MPNGFDEDASEHDDDDGVGSVEAAQQYAQALEKVAGGRLFHVVVDTNDTATAILQRGRLQRRTTFVPLNVVRSYRIPNSKINFAKQLVGEDRVHSALSLVEYPPELEAAMVYAFGGSLIADDVDIGSKVCFHPNVHSHVVTLGGEAFNPEGVMDGGYREQARGTPLLTQLYELKEARTAQTQLEQRAPALDGERGQLRHKAERYNQMKADLDMKSEELRMTEARLEQTDHARKAKAIETLEAKIETATAELEAWKTERTLKINKQKDIEGKLRNAKEYQKEALKEANSAVAKAEKAAKESRANWESQEKQADELLLELQTLKEQIQTQKEQEAELNKELAGKRSSLGNKDQEIRDAQESVAEARSHVKREKDALNALMKESGQLEKKKHSLKQEIADRGLKKQKLETEGKSANAAYEHATQKLVSLKKDNPWIQDQEKHFGKEGTLFDFKNQDPKQVASDLAKVKNDKEKIEKKINFHAMDRLQEIEGQYDSLVAKLKTIKLDKVKIEKFIQEIENKKEESIIEACQKINSDFGKIFSTLLPGSSAKLVPPVDKNGRETTVLDGLELKVAFGNAWKESLVELSGGQRSLLALSLILAMLVYKPAPLYILDEIDAALDLSHTQNIGKIIKEHFKQSQFVIVSLKDGMFNNANVLFRTAFKDGMSEVKKTGQRLNA</sequence>